<feature type="region of interest" description="Disordered" evidence="1">
    <location>
        <begin position="119"/>
        <end position="144"/>
    </location>
</feature>
<reference evidence="3 4" key="1">
    <citation type="journal article" date="2015" name="Genome Biol. Evol.">
        <title>Comparative Genomics of a Bacterivorous Green Alga Reveals Evolutionary Causalities and Consequences of Phago-Mixotrophic Mode of Nutrition.</title>
        <authorList>
            <person name="Burns J.A."/>
            <person name="Paasch A."/>
            <person name="Narechania A."/>
            <person name="Kim E."/>
        </authorList>
    </citation>
    <scope>NUCLEOTIDE SEQUENCE [LARGE SCALE GENOMIC DNA]</scope>
    <source>
        <strain evidence="3 4">PLY_AMNH</strain>
    </source>
</reference>
<feature type="signal peptide" evidence="2">
    <location>
        <begin position="1"/>
        <end position="24"/>
    </location>
</feature>
<evidence type="ECO:0000313" key="3">
    <source>
        <dbReference type="EMBL" id="KAK3280307.1"/>
    </source>
</evidence>
<dbReference type="Proteomes" id="UP001190700">
    <property type="component" value="Unassembled WGS sequence"/>
</dbReference>
<protein>
    <submittedName>
        <fullName evidence="3">Uncharacterized protein</fullName>
    </submittedName>
</protein>
<organism evidence="3 4">
    <name type="scientific">Cymbomonas tetramitiformis</name>
    <dbReference type="NCBI Taxonomy" id="36881"/>
    <lineage>
        <taxon>Eukaryota</taxon>
        <taxon>Viridiplantae</taxon>
        <taxon>Chlorophyta</taxon>
        <taxon>Pyramimonadophyceae</taxon>
        <taxon>Pyramimonadales</taxon>
        <taxon>Pyramimonadaceae</taxon>
        <taxon>Cymbomonas</taxon>
    </lineage>
</organism>
<sequence>MPFHLYCYSLRVFLLLWLLRIGWSCSSFDLSVPANGLLSESNLCFQENGKNLASFLRVQRDSTHCNRYLIVRNDLHLLASAAEACQEHARTGPGLRELDFYQRTYLQKGRKCHVTNRSGARTIPASSPVSSSTTQGGVPAESSDSGVTLLTEGCIHNFLNLAKSKEHQLVLQGHMASGDPAGRETARTSATHRATIGVKRSKPVPPPSSPAPKPAVFPVTFPEPLAAATSSAEFEVHEVEFEVPLAVESPNADFVVRVFGESTLSSGWARQKLGSTFVASFQPAETGLHRVEIRLEYLNRTQVITGVPTSRSNRHRFLPAGRQTANKQPKPLPNKVCASHACTVGSDVVAAAWIGVQLPPVYVQVLPQKESFSRSALPPCQGGDQRGFWSHRPGSAHSLPTLAATQHFPGCPNKCLNASSTICETPGTVGRVQLYHGTPRDWLQYTAWEANTCRYRRFSPSDATWCMESAGSDSGVPTKIMMVGDSVTMQLCSYLQCALLGYKDVKCNLPCTHRTWPDSEFGRPKKECVESQAGRSPHVVCVALENFVGPWQLDCKTKCYHKRTATNPFESMTQREIQNNIKKAMLRHDMGSKGTRDVLVISAGLHDGTYLHFPSLLQMRASSWERLLDVASEAGFDRLIWHTAPAVHAMAEAGANCSDLAKANPKQGMACWRKDYDPKTLLTSARAILLNRFMREHVIPQVNTKVNDDVTAPLTQRTMVELMDLWALTSSREDMTISHSDKIHPCSEVYREVNQVLLNMLCPK</sequence>
<evidence type="ECO:0000313" key="4">
    <source>
        <dbReference type="Proteomes" id="UP001190700"/>
    </source>
</evidence>
<gene>
    <name evidence="3" type="ORF">CYMTET_11846</name>
</gene>
<keyword evidence="2" id="KW-0732">Signal</keyword>
<accession>A0AAE0LCR5</accession>
<proteinExistence type="predicted"/>
<dbReference type="EMBL" id="LGRX02004450">
    <property type="protein sequence ID" value="KAK3280307.1"/>
    <property type="molecule type" value="Genomic_DNA"/>
</dbReference>
<feature type="chain" id="PRO_5042234096" evidence="2">
    <location>
        <begin position="25"/>
        <end position="764"/>
    </location>
</feature>
<dbReference type="AlphaFoldDB" id="A0AAE0LCR5"/>
<evidence type="ECO:0000256" key="1">
    <source>
        <dbReference type="SAM" id="MobiDB-lite"/>
    </source>
</evidence>
<keyword evidence="4" id="KW-1185">Reference proteome</keyword>
<comment type="caution">
    <text evidence="3">The sequence shown here is derived from an EMBL/GenBank/DDBJ whole genome shotgun (WGS) entry which is preliminary data.</text>
</comment>
<name>A0AAE0LCR5_9CHLO</name>
<evidence type="ECO:0000256" key="2">
    <source>
        <dbReference type="SAM" id="SignalP"/>
    </source>
</evidence>